<name>A0A8H7C8M0_AGABI</name>
<proteinExistence type="predicted"/>
<evidence type="ECO:0000313" key="3">
    <source>
        <dbReference type="Proteomes" id="UP000629468"/>
    </source>
</evidence>
<evidence type="ECO:0008006" key="4">
    <source>
        <dbReference type="Google" id="ProtNLM"/>
    </source>
</evidence>
<keyword evidence="1" id="KW-0472">Membrane</keyword>
<dbReference type="PANTHER" id="PTHR28062:SF1">
    <property type="entry name" value="TRANSMEMBRANE PROTEIN"/>
    <property type="match status" value="1"/>
</dbReference>
<keyword evidence="1" id="KW-1133">Transmembrane helix</keyword>
<dbReference type="InterPro" id="IPR018786">
    <property type="entry name" value="Mit_KHE1"/>
</dbReference>
<accession>A0A8H7C8M0</accession>
<dbReference type="EMBL" id="JABXXO010000010">
    <property type="protein sequence ID" value="KAF7767999.1"/>
    <property type="molecule type" value="Genomic_DNA"/>
</dbReference>
<dbReference type="GO" id="GO:1902600">
    <property type="term" value="P:proton transmembrane transport"/>
    <property type="evidence" value="ECO:0007669"/>
    <property type="project" value="TreeGrafter"/>
</dbReference>
<keyword evidence="1" id="KW-0812">Transmembrane</keyword>
<feature type="transmembrane region" description="Helical" evidence="1">
    <location>
        <begin position="171"/>
        <end position="190"/>
    </location>
</feature>
<dbReference type="GO" id="GO:0005743">
    <property type="term" value="C:mitochondrial inner membrane"/>
    <property type="evidence" value="ECO:0007669"/>
    <property type="project" value="TreeGrafter"/>
</dbReference>
<reference evidence="2 3" key="1">
    <citation type="journal article" name="Sci. Rep.">
        <title>Telomere-to-telomere assembled and centromere annotated genomes of the two main subspecies of the button mushroom Agaricus bisporus reveal especially polymorphic chromosome ends.</title>
        <authorList>
            <person name="Sonnenberg A.S.M."/>
            <person name="Sedaghat-Telgerd N."/>
            <person name="Lavrijssen B."/>
            <person name="Ohm R.A."/>
            <person name="Hendrickx P.M."/>
            <person name="Scholtmeijer K."/>
            <person name="Baars J.J.P."/>
            <person name="van Peer A."/>
        </authorList>
    </citation>
    <scope>NUCLEOTIDE SEQUENCE [LARGE SCALE GENOMIC DNA]</scope>
    <source>
        <strain evidence="2 3">H119_p4</strain>
    </source>
</reference>
<evidence type="ECO:0000256" key="1">
    <source>
        <dbReference type="SAM" id="Phobius"/>
    </source>
</evidence>
<dbReference type="PANTHER" id="PTHR28062">
    <property type="entry name" value="K+-H+ EXCHANGE-LIKE PROTEIN"/>
    <property type="match status" value="1"/>
</dbReference>
<dbReference type="GO" id="GO:0006813">
    <property type="term" value="P:potassium ion transport"/>
    <property type="evidence" value="ECO:0007669"/>
    <property type="project" value="TreeGrafter"/>
</dbReference>
<dbReference type="AlphaFoldDB" id="A0A8H7C8M0"/>
<comment type="caution">
    <text evidence="2">The sequence shown here is derived from an EMBL/GenBank/DDBJ whole genome shotgun (WGS) entry which is preliminary data.</text>
</comment>
<sequence length="310" mass="35289">MSLIPKAPLRQMRIISIPLTRPKNPYQGATDPKRILTYYQFQIPSRPNHPNPVRETKPKTKRRLPEEGVIKFLQAKATSTWAGFGQAKEGSWQLKIYRIGEQLSDRIEFEEHALKGLDTSLGPSLAHSPLKGEKKLRVPLIYPSSLSSSPETLSHFKAFLQDRMPQHRRGFYFWMLISPFTAPFMIIPIIPNLPFFFCVWRSWSHYKAYRTTQYLHDLVVNDVIKPEGNEDLDAIIIKGSHSPEHVVSEKSPNNSSENKEGCNSDKLLLLSKDTVPSILTLFGLKATADIDMSRAIWQAHQRAGTGRSKS</sequence>
<organism evidence="2 3">
    <name type="scientific">Agaricus bisporus var. burnettii</name>
    <dbReference type="NCBI Taxonomy" id="192524"/>
    <lineage>
        <taxon>Eukaryota</taxon>
        <taxon>Fungi</taxon>
        <taxon>Dikarya</taxon>
        <taxon>Basidiomycota</taxon>
        <taxon>Agaricomycotina</taxon>
        <taxon>Agaricomycetes</taxon>
        <taxon>Agaricomycetidae</taxon>
        <taxon>Agaricales</taxon>
        <taxon>Agaricineae</taxon>
        <taxon>Agaricaceae</taxon>
        <taxon>Agaricus</taxon>
    </lineage>
</organism>
<protein>
    <recommendedName>
        <fullName evidence="4">Mitochondrial K+-H+ exchange-related-domain-containing protein</fullName>
    </recommendedName>
</protein>
<gene>
    <name evidence="2" type="ORF">Agabi119p4_7242</name>
</gene>
<dbReference type="Pfam" id="PF10173">
    <property type="entry name" value="Mit_KHE1"/>
    <property type="match status" value="1"/>
</dbReference>
<dbReference type="Proteomes" id="UP000629468">
    <property type="component" value="Unassembled WGS sequence"/>
</dbReference>
<evidence type="ECO:0000313" key="2">
    <source>
        <dbReference type="EMBL" id="KAF7767999.1"/>
    </source>
</evidence>